<evidence type="ECO:0000313" key="4">
    <source>
        <dbReference type="Proteomes" id="UP001060070"/>
    </source>
</evidence>
<dbReference type="RefSeq" id="WP_164752927.1">
    <property type="nucleotide sequence ID" value="NZ_CP088147.1"/>
</dbReference>
<proteinExistence type="predicted"/>
<dbReference type="EMBL" id="CP088147">
    <property type="protein sequence ID" value="UTU53103.1"/>
    <property type="molecule type" value="Genomic_DNA"/>
</dbReference>
<organism evidence="3 4">
    <name type="scientific">Mesorhizobium ciceri</name>
    <dbReference type="NCBI Taxonomy" id="39645"/>
    <lineage>
        <taxon>Bacteria</taxon>
        <taxon>Pseudomonadati</taxon>
        <taxon>Pseudomonadota</taxon>
        <taxon>Alphaproteobacteria</taxon>
        <taxon>Hyphomicrobiales</taxon>
        <taxon>Phyllobacteriaceae</taxon>
        <taxon>Mesorhizobium</taxon>
    </lineage>
</organism>
<keyword evidence="4" id="KW-1185">Reference proteome</keyword>
<feature type="region of interest" description="Disordered" evidence="1">
    <location>
        <begin position="1"/>
        <end position="23"/>
    </location>
</feature>
<evidence type="ECO:0000256" key="1">
    <source>
        <dbReference type="SAM" id="MobiDB-lite"/>
    </source>
</evidence>
<accession>A0AB38TE74</accession>
<dbReference type="SMART" id="SM00470">
    <property type="entry name" value="ParB"/>
    <property type="match status" value="1"/>
</dbReference>
<gene>
    <name evidence="3" type="ORF">LRP29_06660</name>
</gene>
<dbReference type="CDD" id="cd16400">
    <property type="entry name" value="ParB_Srx_like_nuclease"/>
    <property type="match status" value="1"/>
</dbReference>
<evidence type="ECO:0000259" key="2">
    <source>
        <dbReference type="SMART" id="SM00470"/>
    </source>
</evidence>
<dbReference type="InterPro" id="IPR036086">
    <property type="entry name" value="ParB/Sulfiredoxin_sf"/>
</dbReference>
<dbReference type="SUPFAM" id="SSF110849">
    <property type="entry name" value="ParB/Sulfiredoxin"/>
    <property type="match status" value="1"/>
</dbReference>
<dbReference type="Proteomes" id="UP001060070">
    <property type="component" value="Chromosome"/>
</dbReference>
<name>A0AB38TE74_9HYPH</name>
<sequence length="163" mass="18157">MFRNDFSFGTAHARSSANAPQTEEEALPSAQLISSYTIVKLPVSQLRPSEEINIERARTLAKMIAETGRWTRPIFVEHRHSVIMDGHHRLFCAGELGLLSVPCILLSYDDPNLHVTYWSEPGPVNVESIIQAALSGDLMGFKTTNHKLQIALPCCSIDLDDLR</sequence>
<reference evidence="3 4" key="1">
    <citation type="journal article" date="2022" name="Microbiol. Resour. Announc.">
        <title>Complete Genome Sequence of Mesorhizobium ciceri Strain R30, a Rhizobium Used as a Commercial Inoculant for Chickpea in Argentina.</title>
        <authorList>
            <person name="Foresto E."/>
            <person name="Revale S."/>
            <person name="Primo E."/>
            <person name="Nievas F."/>
            <person name="Carezzano E."/>
            <person name="Puente M."/>
            <person name="Alzari P."/>
            <person name="Mart M."/>
            <person name="Ben-Assaya M."/>
            <person name="Mornico D."/>
            <person name="Santoro M."/>
            <person name="Mart F."/>
            <person name="Giordano W."/>
            <person name="Bogino P."/>
        </authorList>
    </citation>
    <scope>NUCLEOTIDE SEQUENCE [LARGE SCALE GENOMIC DNA]</scope>
    <source>
        <strain evidence="3 4">R30</strain>
    </source>
</reference>
<feature type="domain" description="ParB-like N-terminal" evidence="2">
    <location>
        <begin position="39"/>
        <end position="121"/>
    </location>
</feature>
<evidence type="ECO:0000313" key="3">
    <source>
        <dbReference type="EMBL" id="UTU53103.1"/>
    </source>
</evidence>
<dbReference type="Gene3D" id="3.90.1530.10">
    <property type="entry name" value="Conserved hypothetical protein from pyrococcus furiosus pfu- 392566-001, ParB domain"/>
    <property type="match status" value="1"/>
</dbReference>
<dbReference type="AlphaFoldDB" id="A0AB38TE74"/>
<protein>
    <submittedName>
        <fullName evidence="3">ParB N-terminal domain-containing protein</fullName>
    </submittedName>
</protein>
<dbReference type="InterPro" id="IPR003115">
    <property type="entry name" value="ParB_N"/>
</dbReference>